<dbReference type="AlphaFoldDB" id="A0A0B6ZLZ3"/>
<reference evidence="1" key="1">
    <citation type="submission" date="2014-12" db="EMBL/GenBank/DDBJ databases">
        <title>Insight into the proteome of Arion vulgaris.</title>
        <authorList>
            <person name="Aradska J."/>
            <person name="Bulat T."/>
            <person name="Smidak R."/>
            <person name="Sarate P."/>
            <person name="Gangsoo J."/>
            <person name="Sialana F."/>
            <person name="Bilban M."/>
            <person name="Lubec G."/>
        </authorList>
    </citation>
    <scope>NUCLEOTIDE SEQUENCE</scope>
    <source>
        <tissue evidence="1">Skin</tissue>
    </source>
</reference>
<gene>
    <name evidence="1" type="primary">ORF68144</name>
</gene>
<dbReference type="EMBL" id="HACG01022031">
    <property type="protein sequence ID" value="CEK68896.1"/>
    <property type="molecule type" value="Transcribed_RNA"/>
</dbReference>
<feature type="non-terminal residue" evidence="1">
    <location>
        <position position="59"/>
    </location>
</feature>
<accession>A0A0B6ZLZ3</accession>
<sequence>MPVSGLRNFTSSIQQQLLQKKSQLMSISDQLQPLDLNGNLLQYHSVVEILSLLHTVIDP</sequence>
<evidence type="ECO:0000313" key="1">
    <source>
        <dbReference type="EMBL" id="CEK68896.1"/>
    </source>
</evidence>
<proteinExistence type="predicted"/>
<organism evidence="1">
    <name type="scientific">Arion vulgaris</name>
    <dbReference type="NCBI Taxonomy" id="1028688"/>
    <lineage>
        <taxon>Eukaryota</taxon>
        <taxon>Metazoa</taxon>
        <taxon>Spiralia</taxon>
        <taxon>Lophotrochozoa</taxon>
        <taxon>Mollusca</taxon>
        <taxon>Gastropoda</taxon>
        <taxon>Heterobranchia</taxon>
        <taxon>Euthyneura</taxon>
        <taxon>Panpulmonata</taxon>
        <taxon>Eupulmonata</taxon>
        <taxon>Stylommatophora</taxon>
        <taxon>Helicina</taxon>
        <taxon>Arionoidea</taxon>
        <taxon>Arionidae</taxon>
        <taxon>Arion</taxon>
    </lineage>
</organism>
<protein>
    <submittedName>
        <fullName evidence="1">Uncharacterized protein</fullName>
    </submittedName>
</protein>
<name>A0A0B6ZLZ3_9EUPU</name>